<dbReference type="Proteomes" id="UP000018922">
    <property type="component" value="Chromosome I"/>
</dbReference>
<protein>
    <submittedName>
        <fullName evidence="2">Uncharacterized protein</fullName>
    </submittedName>
</protein>
<dbReference type="InterPro" id="IPR038696">
    <property type="entry name" value="IalB_sf"/>
</dbReference>
<dbReference type="InterPro" id="IPR010642">
    <property type="entry name" value="Invasion_prot_B"/>
</dbReference>
<dbReference type="EMBL" id="HG794546">
    <property type="protein sequence ID" value="CDL01165.1"/>
    <property type="molecule type" value="Genomic_DNA"/>
</dbReference>
<dbReference type="Pfam" id="PF06776">
    <property type="entry name" value="IalB"/>
    <property type="match status" value="1"/>
</dbReference>
<organism evidence="2 3">
    <name type="scientific">Magnetospirillum gryphiswaldense (strain DSM 6361 / JCM 21280 / NBRC 15271 / MSR-1)</name>
    <dbReference type="NCBI Taxonomy" id="431944"/>
    <lineage>
        <taxon>Bacteria</taxon>
        <taxon>Pseudomonadati</taxon>
        <taxon>Pseudomonadota</taxon>
        <taxon>Alphaproteobacteria</taxon>
        <taxon>Rhodospirillales</taxon>
        <taxon>Rhodospirillaceae</taxon>
        <taxon>Magnetospirillum</taxon>
    </lineage>
</organism>
<sequence>MFRRPLAVLAVLVVALPAHAQDAPKRLGKSGAWEAYVYPEGGGKVCYMAAQADRLQGGDKGRVGSAIAITHRPKSPGEVSLIAGYGFKKESEAEIQIGGMKHTFFTNGKSAWAKDSKADGAIVTAMTKGREVTVRAVPNKGGAVTDSVPLSGFGDALAAIDKACGVKR</sequence>
<evidence type="ECO:0000256" key="1">
    <source>
        <dbReference type="SAM" id="SignalP"/>
    </source>
</evidence>
<dbReference type="KEGG" id="mgy:MGMSRv2__3950"/>
<keyword evidence="3" id="KW-1185">Reference proteome</keyword>
<dbReference type="Gene3D" id="2.60.40.1880">
    <property type="entry name" value="Invasion associated locus B (IalB) protein"/>
    <property type="match status" value="1"/>
</dbReference>
<dbReference type="AlphaFoldDB" id="V6F6L8"/>
<reference evidence="2 3" key="1">
    <citation type="journal article" date="2014" name="Genome Announc.">
        <title>Complete genome sequence of Magnetospirillum gryphiswaldense MSR-1.</title>
        <authorList>
            <person name="Wang X."/>
            <person name="Wang Q."/>
            <person name="Zhang W."/>
            <person name="Wang Y."/>
            <person name="Li L."/>
            <person name="Wen T."/>
            <person name="Zhang T."/>
            <person name="Zhang Y."/>
            <person name="Xu J."/>
            <person name="Hu J."/>
            <person name="Li S."/>
            <person name="Liu L."/>
            <person name="Liu J."/>
            <person name="Jiang W."/>
            <person name="Tian J."/>
            <person name="Li Y."/>
            <person name="Schuler D."/>
            <person name="Wang L."/>
            <person name="Li J."/>
        </authorList>
    </citation>
    <scope>NUCLEOTIDE SEQUENCE [LARGE SCALE GENOMIC DNA]</scope>
    <source>
        <strain evidence="3">DSM 6361 / JCM 21280 / NBRC 15271 / MSR-1</strain>
    </source>
</reference>
<accession>V6F6L8</accession>
<feature type="chain" id="PRO_5004745226" evidence="1">
    <location>
        <begin position="21"/>
        <end position="168"/>
    </location>
</feature>
<dbReference type="eggNOG" id="COG5342">
    <property type="taxonomic scope" value="Bacteria"/>
</dbReference>
<keyword evidence="1" id="KW-0732">Signal</keyword>
<feature type="signal peptide" evidence="1">
    <location>
        <begin position="1"/>
        <end position="20"/>
    </location>
</feature>
<dbReference type="STRING" id="1430440.MGMSRv2__3950"/>
<evidence type="ECO:0000313" key="2">
    <source>
        <dbReference type="EMBL" id="CDL01165.1"/>
    </source>
</evidence>
<gene>
    <name evidence="2" type="ordered locus">MGMSRv2__3950</name>
</gene>
<name>V6F6L8_MAGGM</name>
<proteinExistence type="predicted"/>
<evidence type="ECO:0000313" key="3">
    <source>
        <dbReference type="Proteomes" id="UP000018922"/>
    </source>
</evidence>
<dbReference type="HOGENOM" id="CLU_100562_1_0_5"/>